<evidence type="ECO:0000256" key="2">
    <source>
        <dbReference type="ARBA" id="ARBA00023315"/>
    </source>
</evidence>
<dbReference type="EMBL" id="RJSG01000001">
    <property type="protein sequence ID" value="RNL81044.1"/>
    <property type="molecule type" value="Genomic_DNA"/>
</dbReference>
<dbReference type="RefSeq" id="WP_123232249.1">
    <property type="nucleotide sequence ID" value="NZ_RJSG01000001.1"/>
</dbReference>
<keyword evidence="1 4" id="KW-0808">Transferase</keyword>
<dbReference type="AlphaFoldDB" id="A0A3N0DZL7"/>
<gene>
    <name evidence="4" type="ORF">EFL95_01290</name>
</gene>
<dbReference type="GO" id="GO:0006654">
    <property type="term" value="P:phosphatidic acid biosynthetic process"/>
    <property type="evidence" value="ECO:0007669"/>
    <property type="project" value="TreeGrafter"/>
</dbReference>
<dbReference type="GO" id="GO:0005886">
    <property type="term" value="C:plasma membrane"/>
    <property type="evidence" value="ECO:0007669"/>
    <property type="project" value="TreeGrafter"/>
</dbReference>
<organism evidence="4 5">
    <name type="scientific">Nocardioides marmorisolisilvae</name>
    <dbReference type="NCBI Taxonomy" id="1542737"/>
    <lineage>
        <taxon>Bacteria</taxon>
        <taxon>Bacillati</taxon>
        <taxon>Actinomycetota</taxon>
        <taxon>Actinomycetes</taxon>
        <taxon>Propionibacteriales</taxon>
        <taxon>Nocardioidaceae</taxon>
        <taxon>Nocardioides</taxon>
    </lineage>
</organism>
<sequence>MGDGVYRAVNALGRLGLGVLRIRVVPTGLEHLPRTGPVILAANHVAYPDFVFVEKAAVGRGRYVRFLTRYDVWRPGVVARAMDAMQHVPVDRAVPVDAYLRARRLLRAGEAVGIFPEAGISYSYTVRSLMRGAAALARETGAPVVPVAIWGSQRIFSVGDPEPPPDWTRGRRIDLTFGEPFTVAGTDDLTAVTTRLGHTLTAMLEELQRQPHHRPRPGEHATWYPAHLGGHAPTRERALELDVVPAGAVSPTWGPR</sequence>
<comment type="caution">
    <text evidence="4">The sequence shown here is derived from an EMBL/GenBank/DDBJ whole genome shotgun (WGS) entry which is preliminary data.</text>
</comment>
<feature type="domain" description="Phospholipid/glycerol acyltransferase" evidence="3">
    <location>
        <begin position="38"/>
        <end position="152"/>
    </location>
</feature>
<dbReference type="InterPro" id="IPR002123">
    <property type="entry name" value="Plipid/glycerol_acylTrfase"/>
</dbReference>
<dbReference type="Pfam" id="PF01553">
    <property type="entry name" value="Acyltransferase"/>
    <property type="match status" value="1"/>
</dbReference>
<evidence type="ECO:0000259" key="3">
    <source>
        <dbReference type="SMART" id="SM00563"/>
    </source>
</evidence>
<evidence type="ECO:0000313" key="5">
    <source>
        <dbReference type="Proteomes" id="UP000277094"/>
    </source>
</evidence>
<protein>
    <submittedName>
        <fullName evidence="4">1-acyl-sn-glycerol-3-phosphate acyltransferase</fullName>
    </submittedName>
</protein>
<dbReference type="PANTHER" id="PTHR10434:SF55">
    <property type="entry name" value="POSSIBLE ACYLTRANSFERASE"/>
    <property type="match status" value="1"/>
</dbReference>
<dbReference type="Proteomes" id="UP000277094">
    <property type="component" value="Unassembled WGS sequence"/>
</dbReference>
<accession>A0A3N0DZL7</accession>
<dbReference type="SUPFAM" id="SSF69593">
    <property type="entry name" value="Glycerol-3-phosphate (1)-acyltransferase"/>
    <property type="match status" value="1"/>
</dbReference>
<name>A0A3N0DZL7_9ACTN</name>
<evidence type="ECO:0000256" key="1">
    <source>
        <dbReference type="ARBA" id="ARBA00022679"/>
    </source>
</evidence>
<keyword evidence="5" id="KW-1185">Reference proteome</keyword>
<keyword evidence="2 4" id="KW-0012">Acyltransferase</keyword>
<dbReference type="SMART" id="SM00563">
    <property type="entry name" value="PlsC"/>
    <property type="match status" value="1"/>
</dbReference>
<proteinExistence type="predicted"/>
<dbReference type="PANTHER" id="PTHR10434">
    <property type="entry name" value="1-ACYL-SN-GLYCEROL-3-PHOSPHATE ACYLTRANSFERASE"/>
    <property type="match status" value="1"/>
</dbReference>
<dbReference type="OrthoDB" id="3210041at2"/>
<dbReference type="CDD" id="cd07989">
    <property type="entry name" value="LPLAT_AGPAT-like"/>
    <property type="match status" value="1"/>
</dbReference>
<evidence type="ECO:0000313" key="4">
    <source>
        <dbReference type="EMBL" id="RNL81044.1"/>
    </source>
</evidence>
<reference evidence="4 5" key="1">
    <citation type="submission" date="2018-11" db="EMBL/GenBank/DDBJ databases">
        <authorList>
            <person name="Li F."/>
        </authorList>
    </citation>
    <scope>NUCLEOTIDE SEQUENCE [LARGE SCALE GENOMIC DNA]</scope>
    <source>
        <strain evidence="4 5">KIS18-7</strain>
    </source>
</reference>
<dbReference type="GO" id="GO:0003841">
    <property type="term" value="F:1-acylglycerol-3-phosphate O-acyltransferase activity"/>
    <property type="evidence" value="ECO:0007669"/>
    <property type="project" value="TreeGrafter"/>
</dbReference>